<organism evidence="2 3">
    <name type="scientific">Tsukamurella pseudospumae</name>
    <dbReference type="NCBI Taxonomy" id="239498"/>
    <lineage>
        <taxon>Bacteria</taxon>
        <taxon>Bacillati</taxon>
        <taxon>Actinomycetota</taxon>
        <taxon>Actinomycetes</taxon>
        <taxon>Mycobacteriales</taxon>
        <taxon>Tsukamurellaceae</taxon>
        <taxon>Tsukamurella</taxon>
    </lineage>
</organism>
<feature type="transmembrane region" description="Helical" evidence="1">
    <location>
        <begin position="204"/>
        <end position="229"/>
    </location>
</feature>
<evidence type="ECO:0000313" key="3">
    <source>
        <dbReference type="Proteomes" id="UP000070409"/>
    </source>
</evidence>
<dbReference type="Gene3D" id="2.120.10.30">
    <property type="entry name" value="TolB, C-terminal domain"/>
    <property type="match status" value="1"/>
</dbReference>
<accession>A0A137Z6X4</accession>
<gene>
    <name evidence="2" type="ORF">AXK61_05210</name>
</gene>
<dbReference type="EMBL" id="LSRE01000034">
    <property type="protein sequence ID" value="KXO93935.1"/>
    <property type="molecule type" value="Genomic_DNA"/>
</dbReference>
<feature type="transmembrane region" description="Helical" evidence="1">
    <location>
        <begin position="235"/>
        <end position="258"/>
    </location>
</feature>
<name>A0A137Z6X4_9ACTN</name>
<feature type="transmembrane region" description="Helical" evidence="1">
    <location>
        <begin position="265"/>
        <end position="286"/>
    </location>
</feature>
<feature type="transmembrane region" description="Helical" evidence="1">
    <location>
        <begin position="107"/>
        <end position="126"/>
    </location>
</feature>
<keyword evidence="1" id="KW-1133">Transmembrane helix</keyword>
<dbReference type="SUPFAM" id="SSF101898">
    <property type="entry name" value="NHL repeat"/>
    <property type="match status" value="1"/>
</dbReference>
<reference evidence="2 3" key="1">
    <citation type="submission" date="2016-02" db="EMBL/GenBank/DDBJ databases">
        <authorList>
            <person name="Teng J.L."/>
            <person name="Tang Y."/>
            <person name="Huang Y."/>
            <person name="Guo F."/>
            <person name="Wei W."/>
            <person name="Chen J.H."/>
            <person name="Wong S.Y."/>
            <person name="Lau S.K."/>
            <person name="Woo P.C."/>
        </authorList>
    </citation>
    <scope>NUCLEOTIDE SEQUENCE [LARGE SCALE GENOMIC DNA]</scope>
    <source>
        <strain evidence="2 3">JCM 13375</strain>
    </source>
</reference>
<sequence>MGDRDVPVEPGPPAAREGRATSDVVAAALCFVMAIGGVLTVALNVVAKSLVDSSVSDVGDRLPEDARAAIGELSTLNVVNAVLAVVIAVGFVTGGVVLLRRKPVGRAIIAVTCAVQVLAVIAMYVLSSRVWDRIHTAMQDVTSVEVTDVGSGIGSVIARCLFAVVIVLLAYWVVIRPPSKTAAPANDALATGVALPPPSGGAAIAASVLSFVGALPFAVTTVAGVVGGLSDDHVVSAVGAVLSALVTVGLVLGGVMLLRRRHAGRIVIVVSWSVVILLMVGLAYAVTRISSHPARALGRISLVVGPIAVFGVAAIVLALVVSTGRWCDARRAVTITAPVGPALAAEPRTLESSVPAVNAVDEAGIPEVGTAPPWWRRGWVIASGSAAVVVVLVVVGVLAFTGSQGTPGRAAVQPGKVHTFGPQIGLPFPKESVDELPQSIAVDQSGTVYLSYLMIGQRGKTLPAVVRSLAPGASASVVLPFTGLPETVPSDIAVDRAGTVYLVDRKSAYVLRKGASRAEKLRFGNDVRPQDVQARGVAVDDSGTVYVGDGSRAEGGVTVFRAGVTEPTHLPFDGRGIQHLAAGPNGTVYAAYGRDQGFRVMSLEPGAAKPTPLPFTDISEIKGMAVDRDGTVYVADDATDGKGRILALPARGTVQTVLRPTSPTGVFVQGVAVDGAGNVYAYGSFFTDKVIKLPVTG</sequence>
<protein>
    <recommendedName>
        <fullName evidence="4">SMP-30/Gluconolactonase/LRE-like region domain-containing protein</fullName>
    </recommendedName>
</protein>
<feature type="transmembrane region" description="Helical" evidence="1">
    <location>
        <begin position="81"/>
        <end position="100"/>
    </location>
</feature>
<dbReference type="InterPro" id="IPR011042">
    <property type="entry name" value="6-blade_b-propeller_TolB-like"/>
</dbReference>
<feature type="transmembrane region" description="Helical" evidence="1">
    <location>
        <begin position="379"/>
        <end position="400"/>
    </location>
</feature>
<evidence type="ECO:0008006" key="4">
    <source>
        <dbReference type="Google" id="ProtNLM"/>
    </source>
</evidence>
<feature type="transmembrane region" description="Helical" evidence="1">
    <location>
        <begin position="156"/>
        <end position="174"/>
    </location>
</feature>
<dbReference type="Proteomes" id="UP000070409">
    <property type="component" value="Unassembled WGS sequence"/>
</dbReference>
<evidence type="ECO:0000256" key="1">
    <source>
        <dbReference type="SAM" id="Phobius"/>
    </source>
</evidence>
<comment type="caution">
    <text evidence="2">The sequence shown here is derived from an EMBL/GenBank/DDBJ whole genome shotgun (WGS) entry which is preliminary data.</text>
</comment>
<keyword evidence="1" id="KW-0472">Membrane</keyword>
<feature type="transmembrane region" description="Helical" evidence="1">
    <location>
        <begin position="24"/>
        <end position="47"/>
    </location>
</feature>
<keyword evidence="3" id="KW-1185">Reference proteome</keyword>
<proteinExistence type="predicted"/>
<evidence type="ECO:0000313" key="2">
    <source>
        <dbReference type="EMBL" id="KXO93935.1"/>
    </source>
</evidence>
<feature type="transmembrane region" description="Helical" evidence="1">
    <location>
        <begin position="298"/>
        <end position="321"/>
    </location>
</feature>
<keyword evidence="1" id="KW-0812">Transmembrane</keyword>